<proteinExistence type="inferred from homology"/>
<evidence type="ECO:0000313" key="7">
    <source>
        <dbReference type="Proteomes" id="UP000593564"/>
    </source>
</evidence>
<gene>
    <name evidence="6" type="ORF">HYC85_008589</name>
</gene>
<sequence>MGRSTASCFKIITCSSDAVDEDDDIEASESKGSSDKRGWSFRKRSARHRVLSNIVISEMPSSLNKDGPETATVNLETQPNPAFQEKTSAMGWTDEKPRLSTSANLKVSDTRVATENDTMHDVDPDESVIVIIQAAIRGFLAQRELLKLKNVVKLQAAVRGHLVRRQAVGTLHCLQAIVKMQTLVRARQARVSSDGKLDGNHVKDDHNSKLLEKGDLLAKPNVRYTSIEKLLKNKFAHQLLESTPRTKHIHIKCDPSRSDSSWKWLERWMSVSSMGVEQPQKPGLRMEQHEEDKDECSGCEVESEFPSGDSESTDLKATIREKVVPSKGEDTLMTYDADNVAVLACEPASSTISDNLELPQPENSGTSNLKESLDLLPNQTKQSDSISQMELKSNTSKPEMENEHSACSVKSLASEQVEAEGKKFVFGMRKATNPAFIAVKSKFEELSSTANFARSTSTYSQDVGVESNSDAVSYAMDNAVRTMEIGLAENSVLHTSRVKVGGSECGTELSITSTLDSPESSEIGATGVEQEAILFEKGNSNADITRTLDIEANGVTTIPGSDSAYSILVQPEKLDDVNGANGKPVISVTAVDSLQEQPNVQIKLGSETGHKMYKSSPEASPRSHMTVPEFQVTPSSQVSVKTERTKSERGSTNQKRRSNHDSVTRSSLEQLPKENKTGKRRNSFGSGRPDYVDQEPRDSNSSNSLPSYMQATESARAKALATSSPRSSPDVQDKDIYIKKRHSLPASNGRQGSPRIQRSTSQAQQGAKGNGHLHENVAKVKSSCLILIIGTGMPRIQVCWWRM</sequence>
<feature type="compositionally biased region" description="Polar residues" evidence="4">
    <location>
        <begin position="377"/>
        <end position="397"/>
    </location>
</feature>
<dbReference type="InterPro" id="IPR025064">
    <property type="entry name" value="DUF4005"/>
</dbReference>
<evidence type="ECO:0000256" key="3">
    <source>
        <dbReference type="ARBA" id="ARBA00024378"/>
    </source>
</evidence>
<evidence type="ECO:0000259" key="5">
    <source>
        <dbReference type="Pfam" id="PF13178"/>
    </source>
</evidence>
<accession>A0A7J7HS85</accession>
<feature type="compositionally biased region" description="Polar residues" evidence="4">
    <location>
        <begin position="699"/>
        <end position="713"/>
    </location>
</feature>
<comment type="subunit">
    <text evidence="3">Binds to multiple calmodulin (CaM) in the presence of Ca(2+) and CaM-like proteins.</text>
</comment>
<reference evidence="7" key="1">
    <citation type="journal article" date="2020" name="Nat. Commun.">
        <title>Genome assembly of wild tea tree DASZ reveals pedigree and selection history of tea varieties.</title>
        <authorList>
            <person name="Zhang W."/>
            <person name="Zhang Y."/>
            <person name="Qiu H."/>
            <person name="Guo Y."/>
            <person name="Wan H."/>
            <person name="Zhang X."/>
            <person name="Scossa F."/>
            <person name="Alseekh S."/>
            <person name="Zhang Q."/>
            <person name="Wang P."/>
            <person name="Xu L."/>
            <person name="Schmidt M.H."/>
            <person name="Jia X."/>
            <person name="Li D."/>
            <person name="Zhu A."/>
            <person name="Guo F."/>
            <person name="Chen W."/>
            <person name="Ni D."/>
            <person name="Usadel B."/>
            <person name="Fernie A.R."/>
            <person name="Wen W."/>
        </authorList>
    </citation>
    <scope>NUCLEOTIDE SEQUENCE [LARGE SCALE GENOMIC DNA]</scope>
    <source>
        <strain evidence="7">cv. G240</strain>
    </source>
</reference>
<feature type="region of interest" description="Disordered" evidence="4">
    <location>
        <begin position="377"/>
        <end position="402"/>
    </location>
</feature>
<comment type="similarity">
    <text evidence="2">Belongs to the IQD family.</text>
</comment>
<dbReference type="PROSITE" id="PS50096">
    <property type="entry name" value="IQ"/>
    <property type="match status" value="2"/>
</dbReference>
<feature type="domain" description="DUF4005" evidence="5">
    <location>
        <begin position="698"/>
        <end position="766"/>
    </location>
</feature>
<dbReference type="InterPro" id="IPR000048">
    <property type="entry name" value="IQ_motif_EF-hand-BS"/>
</dbReference>
<reference evidence="6 7" key="2">
    <citation type="submission" date="2020-07" db="EMBL/GenBank/DDBJ databases">
        <title>Genome assembly of wild tea tree DASZ reveals pedigree and selection history of tea varieties.</title>
        <authorList>
            <person name="Zhang W."/>
        </authorList>
    </citation>
    <scope>NUCLEOTIDE SEQUENCE [LARGE SCALE GENOMIC DNA]</scope>
    <source>
        <strain evidence="7">cv. G240</strain>
        <tissue evidence="6">Leaf</tissue>
    </source>
</reference>
<protein>
    <recommendedName>
        <fullName evidence="5">DUF4005 domain-containing protein</fullName>
    </recommendedName>
</protein>
<evidence type="ECO:0000256" key="2">
    <source>
        <dbReference type="ARBA" id="ARBA00024341"/>
    </source>
</evidence>
<comment type="caution">
    <text evidence="6">The sequence shown here is derived from an EMBL/GenBank/DDBJ whole genome shotgun (WGS) entry which is preliminary data.</text>
</comment>
<dbReference type="EMBL" id="JACBKZ010000003">
    <property type="protein sequence ID" value="KAF5955733.1"/>
    <property type="molecule type" value="Genomic_DNA"/>
</dbReference>
<feature type="compositionally biased region" description="Basic and acidic residues" evidence="4">
    <location>
        <begin position="28"/>
        <end position="38"/>
    </location>
</feature>
<dbReference type="Pfam" id="PF00612">
    <property type="entry name" value="IQ"/>
    <property type="match status" value="2"/>
</dbReference>
<evidence type="ECO:0000313" key="6">
    <source>
        <dbReference type="EMBL" id="KAF5955733.1"/>
    </source>
</evidence>
<dbReference type="Proteomes" id="UP000593564">
    <property type="component" value="Unassembled WGS sequence"/>
</dbReference>
<feature type="compositionally biased region" description="Polar residues" evidence="4">
    <location>
        <begin position="721"/>
        <end position="730"/>
    </location>
</feature>
<dbReference type="Pfam" id="PF13178">
    <property type="entry name" value="DUF4005"/>
    <property type="match status" value="1"/>
</dbReference>
<dbReference type="GO" id="GO:0005516">
    <property type="term" value="F:calmodulin binding"/>
    <property type="evidence" value="ECO:0007669"/>
    <property type="project" value="UniProtKB-KW"/>
</dbReference>
<dbReference type="Gene3D" id="1.20.5.190">
    <property type="match status" value="1"/>
</dbReference>
<feature type="region of interest" description="Disordered" evidence="4">
    <location>
        <begin position="20"/>
        <end position="39"/>
    </location>
</feature>
<dbReference type="AlphaFoldDB" id="A0A7J7HS85"/>
<dbReference type="PANTHER" id="PTHR32295">
    <property type="entry name" value="IQ-DOMAIN 5-RELATED"/>
    <property type="match status" value="1"/>
</dbReference>
<keyword evidence="7" id="KW-1185">Reference proteome</keyword>
<keyword evidence="1" id="KW-0112">Calmodulin-binding</keyword>
<dbReference type="SMART" id="SM00015">
    <property type="entry name" value="IQ"/>
    <property type="match status" value="2"/>
</dbReference>
<evidence type="ECO:0000256" key="1">
    <source>
        <dbReference type="ARBA" id="ARBA00022860"/>
    </source>
</evidence>
<evidence type="ECO:0000256" key="4">
    <source>
        <dbReference type="SAM" id="MobiDB-lite"/>
    </source>
</evidence>
<feature type="compositionally biased region" description="Polar residues" evidence="4">
    <location>
        <begin position="745"/>
        <end position="767"/>
    </location>
</feature>
<feature type="region of interest" description="Disordered" evidence="4">
    <location>
        <begin position="603"/>
        <end position="772"/>
    </location>
</feature>
<organism evidence="6 7">
    <name type="scientific">Camellia sinensis</name>
    <name type="common">Tea plant</name>
    <name type="synonym">Thea sinensis</name>
    <dbReference type="NCBI Taxonomy" id="4442"/>
    <lineage>
        <taxon>Eukaryota</taxon>
        <taxon>Viridiplantae</taxon>
        <taxon>Streptophyta</taxon>
        <taxon>Embryophyta</taxon>
        <taxon>Tracheophyta</taxon>
        <taxon>Spermatophyta</taxon>
        <taxon>Magnoliopsida</taxon>
        <taxon>eudicotyledons</taxon>
        <taxon>Gunneridae</taxon>
        <taxon>Pentapetalae</taxon>
        <taxon>asterids</taxon>
        <taxon>Ericales</taxon>
        <taxon>Theaceae</taxon>
        <taxon>Camellia</taxon>
    </lineage>
</organism>
<name>A0A7J7HS85_CAMSI</name>
<dbReference type="PANTHER" id="PTHR32295:SF154">
    <property type="entry name" value="PROTEIN IQ-DOMAIN 32"/>
    <property type="match status" value="1"/>
</dbReference>